<feature type="domain" description="Enoyl reductase (ER)" evidence="2">
    <location>
        <begin position="19"/>
        <end position="333"/>
    </location>
</feature>
<dbReference type="Proteomes" id="UP000629287">
    <property type="component" value="Unassembled WGS sequence"/>
</dbReference>
<dbReference type="FunFam" id="3.40.50.720:FF:000121">
    <property type="entry name" value="Prostaglandin reductase 2"/>
    <property type="match status" value="1"/>
</dbReference>
<dbReference type="InterPro" id="IPR045010">
    <property type="entry name" value="MDR_fam"/>
</dbReference>
<dbReference type="InterPro" id="IPR041694">
    <property type="entry name" value="ADH_N_2"/>
</dbReference>
<dbReference type="Pfam" id="PF16884">
    <property type="entry name" value="ADH_N_2"/>
    <property type="match status" value="1"/>
</dbReference>
<dbReference type="CDD" id="cd05288">
    <property type="entry name" value="PGDH"/>
    <property type="match status" value="1"/>
</dbReference>
<dbReference type="InterPro" id="IPR011032">
    <property type="entry name" value="GroES-like_sf"/>
</dbReference>
<organism evidence="3 4">
    <name type="scientific">Streptomyces stelliscabiei</name>
    <dbReference type="NCBI Taxonomy" id="146820"/>
    <lineage>
        <taxon>Bacteria</taxon>
        <taxon>Bacillati</taxon>
        <taxon>Actinomycetota</taxon>
        <taxon>Actinomycetes</taxon>
        <taxon>Kitasatosporales</taxon>
        <taxon>Streptomycetaceae</taxon>
        <taxon>Streptomyces</taxon>
    </lineage>
</organism>
<dbReference type="SUPFAM" id="SSF50129">
    <property type="entry name" value="GroES-like"/>
    <property type="match status" value="1"/>
</dbReference>
<dbReference type="PANTHER" id="PTHR43205:SF7">
    <property type="entry name" value="PROSTAGLANDIN REDUCTASE 1"/>
    <property type="match status" value="1"/>
</dbReference>
<name>A0A8I0NYP7_9ACTN</name>
<evidence type="ECO:0000313" key="3">
    <source>
        <dbReference type="EMBL" id="MBE1594102.1"/>
    </source>
</evidence>
<dbReference type="SUPFAM" id="SSF51735">
    <property type="entry name" value="NAD(P)-binding Rossmann-fold domains"/>
    <property type="match status" value="1"/>
</dbReference>
<dbReference type="RefSeq" id="WP_063778526.1">
    <property type="nucleotide sequence ID" value="NZ_JADBGF010000001.1"/>
</dbReference>
<keyword evidence="1" id="KW-0560">Oxidoreductase</keyword>
<evidence type="ECO:0000256" key="1">
    <source>
        <dbReference type="ARBA" id="ARBA00023002"/>
    </source>
</evidence>
<dbReference type="Gene3D" id="3.40.50.720">
    <property type="entry name" value="NAD(P)-binding Rossmann-like Domain"/>
    <property type="match status" value="1"/>
</dbReference>
<dbReference type="InterPro" id="IPR036291">
    <property type="entry name" value="NAD(P)-bd_dom_sf"/>
</dbReference>
<reference evidence="3 4" key="1">
    <citation type="submission" date="2020-10" db="EMBL/GenBank/DDBJ databases">
        <title>Sequencing the genomes of 1000 actinobacteria strains.</title>
        <authorList>
            <person name="Klenk H.-P."/>
        </authorList>
    </citation>
    <scope>NUCLEOTIDE SEQUENCE [LARGE SCALE GENOMIC DNA]</scope>
    <source>
        <strain evidence="3 4">DSM 41803</strain>
    </source>
</reference>
<dbReference type="Gene3D" id="3.90.180.10">
    <property type="entry name" value="Medium-chain alcohol dehydrogenases, catalytic domain"/>
    <property type="match status" value="1"/>
</dbReference>
<dbReference type="PANTHER" id="PTHR43205">
    <property type="entry name" value="PROSTAGLANDIN REDUCTASE"/>
    <property type="match status" value="1"/>
</dbReference>
<dbReference type="GeneID" id="86824917"/>
<sequence length="335" mass="36233">MKTHAWVVAEASVGKYDPKCLRWEEREVPELADGQVLVRTTLLSIDPTSRNWLKLDPETTLIPIGVGDVMIGAAVGEVVASRVAGFERGDLVSGLWGWARYSLADPRYIQRHDRDERIPEEAYLSVFSHVGRAAAIGLVEIGRLKPSDTVVVSAAAGATGSLAVQIAKARGCRVIGIAGGERKCRQIVEEFGADDAIDYRTADVRAAIAEKCPQGVDLFFDNVGGPILDAVLANMAWNCRIVVCGAMSQYDLSGPEAAYGLTNVPLLLYKCARMEGYVAAAYADRYEEFDAVLRTLYLDGSLTARSHMIQGLENAPDSISLLLDGSNEGKLMVKV</sequence>
<comment type="caution">
    <text evidence="3">The sequence shown here is derived from an EMBL/GenBank/DDBJ whole genome shotgun (WGS) entry which is preliminary data.</text>
</comment>
<dbReference type="AlphaFoldDB" id="A0A8I0NYP7"/>
<protein>
    <submittedName>
        <fullName evidence="3">NADPH-dependent curcumin reductase CurA</fullName>
    </submittedName>
</protein>
<evidence type="ECO:0000259" key="2">
    <source>
        <dbReference type="SMART" id="SM00829"/>
    </source>
</evidence>
<evidence type="ECO:0000313" key="4">
    <source>
        <dbReference type="Proteomes" id="UP000629287"/>
    </source>
</evidence>
<accession>A0A8I0NYP7</accession>
<dbReference type="GO" id="GO:0016628">
    <property type="term" value="F:oxidoreductase activity, acting on the CH-CH group of donors, NAD or NADP as acceptor"/>
    <property type="evidence" value="ECO:0007669"/>
    <property type="project" value="InterPro"/>
</dbReference>
<dbReference type="Pfam" id="PF00107">
    <property type="entry name" value="ADH_zinc_N"/>
    <property type="match status" value="1"/>
</dbReference>
<dbReference type="InterPro" id="IPR020843">
    <property type="entry name" value="ER"/>
</dbReference>
<dbReference type="InterPro" id="IPR013149">
    <property type="entry name" value="ADH-like_C"/>
</dbReference>
<dbReference type="SMART" id="SM00829">
    <property type="entry name" value="PKS_ER"/>
    <property type="match status" value="1"/>
</dbReference>
<proteinExistence type="predicted"/>
<keyword evidence="4" id="KW-1185">Reference proteome</keyword>
<dbReference type="EMBL" id="JADBGF010000001">
    <property type="protein sequence ID" value="MBE1594102.1"/>
    <property type="molecule type" value="Genomic_DNA"/>
</dbReference>
<gene>
    <name evidence="3" type="ORF">H4687_000231</name>
</gene>